<protein>
    <submittedName>
        <fullName evidence="1">Uncharacterized protein</fullName>
    </submittedName>
</protein>
<name>A0A2R4WNY8_9HYPH</name>
<sequence length="68" mass="7511">MRARITCALDADPAGDRPSKRRAIIGELDRDVRIEHHVRNQLGRCHVGDDSHAKACPAIGFDAQDQHA</sequence>
<organism evidence="1 2">
    <name type="scientific">Methylobacterium currus</name>
    <dbReference type="NCBI Taxonomy" id="2051553"/>
    <lineage>
        <taxon>Bacteria</taxon>
        <taxon>Pseudomonadati</taxon>
        <taxon>Pseudomonadota</taxon>
        <taxon>Alphaproteobacteria</taxon>
        <taxon>Hyphomicrobiales</taxon>
        <taxon>Methylobacteriaceae</taxon>
        <taxon>Methylobacterium</taxon>
    </lineage>
</organism>
<gene>
    <name evidence="1" type="ORF">DA075_21945</name>
</gene>
<dbReference type="RefSeq" id="WP_099955032.1">
    <property type="nucleotide sequence ID" value="NZ_CP028843.1"/>
</dbReference>
<evidence type="ECO:0000313" key="2">
    <source>
        <dbReference type="Proteomes" id="UP000244755"/>
    </source>
</evidence>
<dbReference type="Proteomes" id="UP000244755">
    <property type="component" value="Chromosome 1"/>
</dbReference>
<proteinExistence type="predicted"/>
<keyword evidence="2" id="KW-1185">Reference proteome</keyword>
<accession>A0A2R4WNY8</accession>
<dbReference type="EMBL" id="CP028843">
    <property type="protein sequence ID" value="AWB23233.1"/>
    <property type="molecule type" value="Genomic_DNA"/>
</dbReference>
<dbReference type="KEGG" id="mee:DA075_21945"/>
<dbReference type="AlphaFoldDB" id="A0A2R4WNY8"/>
<evidence type="ECO:0000313" key="1">
    <source>
        <dbReference type="EMBL" id="AWB23233.1"/>
    </source>
</evidence>
<reference evidence="1 2" key="1">
    <citation type="submission" date="2018-04" db="EMBL/GenBank/DDBJ databases">
        <title>Methylobacterium sp. PR1016A genome.</title>
        <authorList>
            <person name="Park W."/>
        </authorList>
    </citation>
    <scope>NUCLEOTIDE SEQUENCE [LARGE SCALE GENOMIC DNA]</scope>
    <source>
        <strain evidence="1 2">PR1016A</strain>
    </source>
</reference>